<dbReference type="InterPro" id="IPR025965">
    <property type="entry name" value="FlgD/Vpr_Ig-like"/>
</dbReference>
<gene>
    <name evidence="6" type="ORF">ENV60_01410</name>
</gene>
<dbReference type="EMBL" id="DTGZ01000026">
    <property type="protein sequence ID" value="HGV96940.1"/>
    <property type="molecule type" value="Genomic_DNA"/>
</dbReference>
<keyword evidence="1" id="KW-0602">Photosynthesis</keyword>
<protein>
    <submittedName>
        <fullName evidence="6">T9SS type A sorting domain-containing protein</fullName>
    </submittedName>
</protein>
<proteinExistence type="predicted"/>
<evidence type="ECO:0000256" key="1">
    <source>
        <dbReference type="ARBA" id="ARBA00022531"/>
    </source>
</evidence>
<dbReference type="PANTHER" id="PTHR47199:SF2">
    <property type="entry name" value="PHOTOSYSTEM II STABILITY_ASSEMBLY FACTOR HCF136, CHLOROPLASTIC"/>
    <property type="match status" value="1"/>
</dbReference>
<evidence type="ECO:0000256" key="3">
    <source>
        <dbReference type="SAM" id="SignalP"/>
    </source>
</evidence>
<name>A0A7C4XL90_UNCW3</name>
<feature type="domain" description="FlgD/Vpr Ig-like" evidence="4">
    <location>
        <begin position="373"/>
        <end position="424"/>
    </location>
</feature>
<feature type="chain" id="PRO_5028409959" evidence="3">
    <location>
        <begin position="19"/>
        <end position="436"/>
    </location>
</feature>
<evidence type="ECO:0000256" key="2">
    <source>
        <dbReference type="ARBA" id="ARBA00023276"/>
    </source>
</evidence>
<keyword evidence="2" id="KW-0604">Photosystem II</keyword>
<dbReference type="InterPro" id="IPR028203">
    <property type="entry name" value="PSII_CF48-like_dom"/>
</dbReference>
<dbReference type="Pfam" id="PF14870">
    <property type="entry name" value="PSII_BNR"/>
    <property type="match status" value="1"/>
</dbReference>
<feature type="signal peptide" evidence="3">
    <location>
        <begin position="1"/>
        <end position="18"/>
    </location>
</feature>
<dbReference type="NCBIfam" id="TIGR04183">
    <property type="entry name" value="Por_Secre_tail"/>
    <property type="match status" value="1"/>
</dbReference>
<evidence type="ECO:0000313" key="6">
    <source>
        <dbReference type="EMBL" id="HGV96940.1"/>
    </source>
</evidence>
<keyword evidence="3" id="KW-0732">Signal</keyword>
<dbReference type="GO" id="GO:0009523">
    <property type="term" value="C:photosystem II"/>
    <property type="evidence" value="ECO:0007669"/>
    <property type="project" value="UniProtKB-KW"/>
</dbReference>
<dbReference type="PANTHER" id="PTHR47199">
    <property type="entry name" value="PHOTOSYSTEM II STABILITY/ASSEMBLY FACTOR HCF136, CHLOROPLASTIC"/>
    <property type="match status" value="1"/>
</dbReference>
<dbReference type="SUPFAM" id="SSF110296">
    <property type="entry name" value="Oligoxyloglucan reducing end-specific cellobiohydrolase"/>
    <property type="match status" value="1"/>
</dbReference>
<dbReference type="InterPro" id="IPR026444">
    <property type="entry name" value="Secre_tail"/>
</dbReference>
<dbReference type="AlphaFoldDB" id="A0A7C4XL90"/>
<dbReference type="InterPro" id="IPR015943">
    <property type="entry name" value="WD40/YVTN_repeat-like_dom_sf"/>
</dbReference>
<sequence>MKIKSLLFLFLITNGLYAYQNFHGCCLATDNLTGWVVLLDSIMVLKTTDGGAHWIIQFNNAATRIFFDVTCRDNLKVWTCGYDGEITYSSDGGQTWVCQVQGMGKYATRIEFIDDTLGWAVCGDGLVGRTTDGGTNWEGNFTPYVAELYGVSFADASYGWAVAGWPDTVWVGHGYVLRSTDGGIHWEATLFHSGYEDYFDVHFFNRNEGIVVGGDESTMEPIILKTTNGGTTWFQIFIADTSARYLRAVDFVDSLGWAVGRSGTIIHTTNRGIDWAFQTNPATTTLFDVDFSDSLHGIACGYGIILYTTDGGNTWNIGEVPGIKEVSKWEVRNGRLIIYPNPFRNKLNIRYELPDTKYETMKEPISDISSPRSASLKIYDASGRLVRQWDYETIRQSDQILWDGTDDAGRKIPPGIYFVQLEADEFKKTEKAILLR</sequence>
<evidence type="ECO:0000259" key="5">
    <source>
        <dbReference type="Pfam" id="PF14870"/>
    </source>
</evidence>
<dbReference type="Pfam" id="PF13860">
    <property type="entry name" value="FlgD_ig"/>
    <property type="match status" value="1"/>
</dbReference>
<reference evidence="6" key="1">
    <citation type="journal article" date="2020" name="mSystems">
        <title>Genome- and Community-Level Interaction Insights into Carbon Utilization and Element Cycling Functions of Hydrothermarchaeota in Hydrothermal Sediment.</title>
        <authorList>
            <person name="Zhou Z."/>
            <person name="Liu Y."/>
            <person name="Xu W."/>
            <person name="Pan J."/>
            <person name="Luo Z.H."/>
            <person name="Li M."/>
        </authorList>
    </citation>
    <scope>NUCLEOTIDE SEQUENCE [LARGE SCALE GENOMIC DNA]</scope>
    <source>
        <strain evidence="6">SpSt-774</strain>
    </source>
</reference>
<feature type="domain" description="Photosynthesis system II assembly factor Ycf48/Hcf136-like" evidence="5">
    <location>
        <begin position="198"/>
        <end position="276"/>
    </location>
</feature>
<organism evidence="6">
    <name type="scientific">candidate division WOR-3 bacterium</name>
    <dbReference type="NCBI Taxonomy" id="2052148"/>
    <lineage>
        <taxon>Bacteria</taxon>
        <taxon>Bacteria division WOR-3</taxon>
    </lineage>
</organism>
<comment type="caution">
    <text evidence="6">The sequence shown here is derived from an EMBL/GenBank/DDBJ whole genome shotgun (WGS) entry which is preliminary data.</text>
</comment>
<accession>A0A7C4XL90</accession>
<dbReference type="Gene3D" id="2.130.10.10">
    <property type="entry name" value="YVTN repeat-like/Quinoprotein amine dehydrogenase"/>
    <property type="match status" value="2"/>
</dbReference>
<dbReference type="GO" id="GO:0015979">
    <property type="term" value="P:photosynthesis"/>
    <property type="evidence" value="ECO:0007669"/>
    <property type="project" value="UniProtKB-KW"/>
</dbReference>
<evidence type="ECO:0000259" key="4">
    <source>
        <dbReference type="Pfam" id="PF13860"/>
    </source>
</evidence>
<dbReference type="Gene3D" id="2.60.40.4070">
    <property type="match status" value="1"/>
</dbReference>